<keyword evidence="3" id="KW-0472">Membrane</keyword>
<feature type="region of interest" description="Disordered" evidence="2">
    <location>
        <begin position="386"/>
        <end position="424"/>
    </location>
</feature>
<dbReference type="GO" id="GO:0005789">
    <property type="term" value="C:endoplasmic reticulum membrane"/>
    <property type="evidence" value="ECO:0007669"/>
    <property type="project" value="TreeGrafter"/>
</dbReference>
<dbReference type="STRING" id="1365824.V5ESR4"/>
<dbReference type="PANTHER" id="PTHR20913">
    <property type="entry name" value="TBC1 DOMAIN FAMILY MEMBER 20/GTPASE"/>
    <property type="match status" value="1"/>
</dbReference>
<feature type="compositionally biased region" description="Basic and acidic residues" evidence="2">
    <location>
        <begin position="405"/>
        <end position="414"/>
    </location>
</feature>
<dbReference type="HOGENOM" id="CLU_014632_1_0_1"/>
<dbReference type="PANTHER" id="PTHR20913:SF7">
    <property type="entry name" value="RE60063P"/>
    <property type="match status" value="1"/>
</dbReference>
<dbReference type="OrthoDB" id="10249988at2759"/>
<feature type="compositionally biased region" description="Basic and acidic residues" evidence="2">
    <location>
        <begin position="245"/>
        <end position="255"/>
    </location>
</feature>
<dbReference type="Pfam" id="PF00566">
    <property type="entry name" value="RabGAP-TBC"/>
    <property type="match status" value="1"/>
</dbReference>
<dbReference type="PROSITE" id="PS50086">
    <property type="entry name" value="TBC_RABGAP"/>
    <property type="match status" value="1"/>
</dbReference>
<protein>
    <recommendedName>
        <fullName evidence="4">Rab-GAP TBC domain-containing protein</fullName>
    </recommendedName>
</protein>
<dbReference type="GO" id="GO:0006888">
    <property type="term" value="P:endoplasmic reticulum to Golgi vesicle-mediated transport"/>
    <property type="evidence" value="ECO:0007669"/>
    <property type="project" value="TreeGrafter"/>
</dbReference>
<gene>
    <name evidence="5" type="ORF">PSEUBRA_SCAF18g04802</name>
</gene>
<dbReference type="OMA" id="DLLPIMG"/>
<evidence type="ECO:0000256" key="3">
    <source>
        <dbReference type="SAM" id="Phobius"/>
    </source>
</evidence>
<feature type="transmembrane region" description="Helical" evidence="3">
    <location>
        <begin position="180"/>
        <end position="198"/>
    </location>
</feature>
<proteinExistence type="predicted"/>
<reference evidence="6" key="1">
    <citation type="journal article" date="2013" name="Genome Announc.">
        <title>Draft genome sequence of Pseudozyma brasiliensis sp. nov. strain GHG001, a high producer of endo-1,4-xylanase isolated from an insect pest of sugarcane.</title>
        <authorList>
            <person name="Oliveira J.V.D.C."/>
            <person name="dos Santos R.A.C."/>
            <person name="Borges T.A."/>
            <person name="Riano-Pachon D.M."/>
            <person name="Goldman G.H."/>
        </authorList>
    </citation>
    <scope>NUCLEOTIDE SEQUENCE [LARGE SCALE GENOMIC DNA]</scope>
    <source>
        <strain evidence="6">GHG001</strain>
    </source>
</reference>
<dbReference type="InterPro" id="IPR000195">
    <property type="entry name" value="Rab-GAP-TBC_dom"/>
</dbReference>
<dbReference type="Gene3D" id="1.10.472.80">
    <property type="entry name" value="Ypt/Rab-GAP domain of gyp1p, domain 3"/>
    <property type="match status" value="1"/>
</dbReference>
<evidence type="ECO:0000313" key="6">
    <source>
        <dbReference type="Proteomes" id="UP000019377"/>
    </source>
</evidence>
<feature type="compositionally biased region" description="Low complexity" evidence="2">
    <location>
        <begin position="275"/>
        <end position="288"/>
    </location>
</feature>
<dbReference type="InterPro" id="IPR035969">
    <property type="entry name" value="Rab-GAP_TBC_sf"/>
</dbReference>
<keyword evidence="1" id="KW-0343">GTPase activation</keyword>
<accession>V5ESR4</accession>
<keyword evidence="3" id="KW-1133">Transmembrane helix</keyword>
<feature type="domain" description="Rab-GAP TBC" evidence="4">
    <location>
        <begin position="1"/>
        <end position="184"/>
    </location>
</feature>
<dbReference type="Gene3D" id="1.10.8.1310">
    <property type="match status" value="1"/>
</dbReference>
<evidence type="ECO:0000256" key="2">
    <source>
        <dbReference type="SAM" id="MobiDB-lite"/>
    </source>
</evidence>
<dbReference type="InterPro" id="IPR045913">
    <property type="entry name" value="TBC20/Gyp8-like"/>
</dbReference>
<evidence type="ECO:0000313" key="5">
    <source>
        <dbReference type="EMBL" id="EST08225.1"/>
    </source>
</evidence>
<feature type="compositionally biased region" description="Polar residues" evidence="2">
    <location>
        <begin position="256"/>
        <end position="265"/>
    </location>
</feature>
<keyword evidence="3" id="KW-0812">Transmembrane</keyword>
<dbReference type="SUPFAM" id="SSF47923">
    <property type="entry name" value="Ypt/Rab-GAP domain of gyp1p"/>
    <property type="match status" value="2"/>
</dbReference>
<sequence length="491" mass="53627">MQSSTADIEQVAKDVDRSFIGSAFQHLFSSSSNDATPAQDKALRRKQLTHLILTTLSRYPSLHYFQGYHDIVAVILLTLSPDRPSPNAQLFPHERQQAQIELVVERISLHLIRDSMTRDLLPIMGQLKMLGNLLRSVDPLFAELVDRASPLPFFALPWLLTLLTHDVTDVAVMRRVLEFVLAYGPASAIYLCAAVLLVRKEEIEGMDVDELEDPAMLHTILSRLPSIIADVEDSADSIGSSSTRSAEESQTERRNGNSTTDSNLIYTDPDVELPSLASDRALAASSRSSTDDEPKTAKTGTPISTLLQEAVALMQRFPLPCDALEAEKIMGPSSVLFTWPSTFDSAHTLDTKADRNNTPDSSSPDEPLIDWQTLNAQAESALTGPTDAIVRDPHPPSPTPPASDFDEKLSDEKHSHRKRRLSLSEQKHQARMLAVVGLSGLLVAALFTASQQSPVTTASQVVAGGTEETKRVLALVVSLLSNWGRVVGSAQ</sequence>
<dbReference type="GO" id="GO:0005096">
    <property type="term" value="F:GTPase activator activity"/>
    <property type="evidence" value="ECO:0007669"/>
    <property type="project" value="UniProtKB-KW"/>
</dbReference>
<organism evidence="5 6">
    <name type="scientific">Kalmanozyma brasiliensis (strain GHG001)</name>
    <name type="common">Yeast</name>
    <name type="synonym">Pseudozyma brasiliensis</name>
    <dbReference type="NCBI Taxonomy" id="1365824"/>
    <lineage>
        <taxon>Eukaryota</taxon>
        <taxon>Fungi</taxon>
        <taxon>Dikarya</taxon>
        <taxon>Basidiomycota</taxon>
        <taxon>Ustilaginomycotina</taxon>
        <taxon>Ustilaginomycetes</taxon>
        <taxon>Ustilaginales</taxon>
        <taxon>Ustilaginaceae</taxon>
        <taxon>Kalmanozyma</taxon>
    </lineage>
</organism>
<keyword evidence="6" id="KW-1185">Reference proteome</keyword>
<evidence type="ECO:0000256" key="1">
    <source>
        <dbReference type="ARBA" id="ARBA00022468"/>
    </source>
</evidence>
<dbReference type="EMBL" id="KI545860">
    <property type="protein sequence ID" value="EST08225.1"/>
    <property type="molecule type" value="Genomic_DNA"/>
</dbReference>
<dbReference type="AlphaFoldDB" id="V5ESR4"/>
<dbReference type="eggNOG" id="KOG2595">
    <property type="taxonomic scope" value="Eukaryota"/>
</dbReference>
<name>V5ESR4_KALBG</name>
<dbReference type="Proteomes" id="UP000019377">
    <property type="component" value="Unassembled WGS sequence"/>
</dbReference>
<feature type="region of interest" description="Disordered" evidence="2">
    <location>
        <begin position="236"/>
        <end position="302"/>
    </location>
</feature>
<evidence type="ECO:0000259" key="4">
    <source>
        <dbReference type="PROSITE" id="PS50086"/>
    </source>
</evidence>